<evidence type="ECO:0000313" key="1">
    <source>
        <dbReference type="EMBL" id="ERM96115.1"/>
    </source>
</evidence>
<keyword evidence="2" id="KW-1185">Reference proteome</keyword>
<dbReference type="AlphaFoldDB" id="U5CZW5"/>
<gene>
    <name evidence="1" type="ORF">AMTR_s03063p00006240</name>
</gene>
<dbReference type="Proteomes" id="UP000017836">
    <property type="component" value="Unassembled WGS sequence"/>
</dbReference>
<name>U5CZW5_AMBTC</name>
<organism evidence="1 2">
    <name type="scientific">Amborella trichopoda</name>
    <dbReference type="NCBI Taxonomy" id="13333"/>
    <lineage>
        <taxon>Eukaryota</taxon>
        <taxon>Viridiplantae</taxon>
        <taxon>Streptophyta</taxon>
        <taxon>Embryophyta</taxon>
        <taxon>Tracheophyta</taxon>
        <taxon>Spermatophyta</taxon>
        <taxon>Magnoliopsida</taxon>
        <taxon>Amborellales</taxon>
        <taxon>Amborellaceae</taxon>
        <taxon>Amborella</taxon>
    </lineage>
</organism>
<protein>
    <submittedName>
        <fullName evidence="1">Uncharacterized protein</fullName>
    </submittedName>
</protein>
<dbReference type="HOGENOM" id="CLU_2870606_0_0_1"/>
<proteinExistence type="predicted"/>
<accession>U5CZW5</accession>
<evidence type="ECO:0000313" key="2">
    <source>
        <dbReference type="Proteomes" id="UP000017836"/>
    </source>
</evidence>
<dbReference type="EMBL" id="KI397175">
    <property type="protein sequence ID" value="ERM96115.1"/>
    <property type="molecule type" value="Genomic_DNA"/>
</dbReference>
<dbReference type="Gramene" id="ERM96115">
    <property type="protein sequence ID" value="ERM96115"/>
    <property type="gene ID" value="AMTR_s03063p00006240"/>
</dbReference>
<reference evidence="2" key="1">
    <citation type="journal article" date="2013" name="Science">
        <title>The Amborella genome and the evolution of flowering plants.</title>
        <authorList>
            <consortium name="Amborella Genome Project"/>
        </authorList>
    </citation>
    <scope>NUCLEOTIDE SEQUENCE [LARGE SCALE GENOMIC DNA]</scope>
</reference>
<sequence>MLDAMQVHFSGVVKIVEEALVPVVEMPAPNPRPRRTPSRLQREVEELTTRLSFSPLATGPPVGH</sequence>